<dbReference type="PRINTS" id="PR01705">
    <property type="entry name" value="TSP1REPEAT"/>
</dbReference>
<dbReference type="PANTHER" id="PTHR22906">
    <property type="entry name" value="PROPERDIN"/>
    <property type="match status" value="1"/>
</dbReference>
<dbReference type="FunFam" id="2.20.100.10:FF:000007">
    <property type="entry name" value="Thrombospondin 1"/>
    <property type="match status" value="1"/>
</dbReference>
<reference evidence="6 7" key="1">
    <citation type="submission" date="2024-01" db="EMBL/GenBank/DDBJ databases">
        <title>The genome of the rayed Mediterranean limpet Patella caerulea (Linnaeus, 1758).</title>
        <authorList>
            <person name="Anh-Thu Weber A."/>
            <person name="Halstead-Nussloch G."/>
        </authorList>
    </citation>
    <scope>NUCLEOTIDE SEQUENCE [LARGE SCALE GENOMIC DNA]</scope>
    <source>
        <strain evidence="6">AATW-2023a</strain>
        <tissue evidence="6">Whole specimen</tissue>
    </source>
</reference>
<evidence type="ECO:0000313" key="6">
    <source>
        <dbReference type="EMBL" id="KAK6192286.1"/>
    </source>
</evidence>
<protein>
    <submittedName>
        <fullName evidence="6">Uncharacterized protein</fullName>
    </submittedName>
</protein>
<organism evidence="6 7">
    <name type="scientific">Patella caerulea</name>
    <name type="common">Rayed Mediterranean limpet</name>
    <dbReference type="NCBI Taxonomy" id="87958"/>
    <lineage>
        <taxon>Eukaryota</taxon>
        <taxon>Metazoa</taxon>
        <taxon>Spiralia</taxon>
        <taxon>Lophotrochozoa</taxon>
        <taxon>Mollusca</taxon>
        <taxon>Gastropoda</taxon>
        <taxon>Patellogastropoda</taxon>
        <taxon>Patelloidea</taxon>
        <taxon>Patellidae</taxon>
        <taxon>Patella</taxon>
    </lineage>
</organism>
<dbReference type="InterPro" id="IPR000884">
    <property type="entry name" value="TSP1_rpt"/>
</dbReference>
<dbReference type="AlphaFoldDB" id="A0AAN8K8K4"/>
<dbReference type="InterPro" id="IPR052065">
    <property type="entry name" value="Compl_asym_regulator"/>
</dbReference>
<dbReference type="EMBL" id="JAZGQO010000002">
    <property type="protein sequence ID" value="KAK6192286.1"/>
    <property type="molecule type" value="Genomic_DNA"/>
</dbReference>
<evidence type="ECO:0000256" key="2">
    <source>
        <dbReference type="ARBA" id="ARBA00022525"/>
    </source>
</evidence>
<dbReference type="PROSITE" id="PS50092">
    <property type="entry name" value="TSP1"/>
    <property type="match status" value="2"/>
</dbReference>
<dbReference type="SUPFAM" id="SSF82895">
    <property type="entry name" value="TSP-1 type 1 repeat"/>
    <property type="match status" value="2"/>
</dbReference>
<dbReference type="Proteomes" id="UP001347796">
    <property type="component" value="Unassembled WGS sequence"/>
</dbReference>
<keyword evidence="5" id="KW-1015">Disulfide bond</keyword>
<evidence type="ECO:0000256" key="4">
    <source>
        <dbReference type="ARBA" id="ARBA00022737"/>
    </source>
</evidence>
<dbReference type="SMART" id="SM00209">
    <property type="entry name" value="TSP1"/>
    <property type="match status" value="2"/>
</dbReference>
<keyword evidence="2" id="KW-0964">Secreted</keyword>
<sequence length="193" mass="20658">MRVNILFVYCGWDNKGEQGSREKDTKIINVDIKTETSPVFVVFPVDGNWGPWSGFNPCSVTCGTGAQSRTRSCDNPAPAYGGADCHGDGIETRSCNMIDCPVDGNWGTWSEFSTCCSVCSVVEQNRSRLCDNPVPAMGGADCPGDSVATKSCNSNDCLDNGSDDKIVRNGIAMIIDLPVSAGNMHVLYLMAQP</sequence>
<evidence type="ECO:0000256" key="5">
    <source>
        <dbReference type="ARBA" id="ARBA00023157"/>
    </source>
</evidence>
<gene>
    <name evidence="6" type="ORF">SNE40_003780</name>
</gene>
<evidence type="ECO:0000313" key="7">
    <source>
        <dbReference type="Proteomes" id="UP001347796"/>
    </source>
</evidence>
<keyword evidence="4" id="KW-0677">Repeat</keyword>
<evidence type="ECO:0000256" key="1">
    <source>
        <dbReference type="ARBA" id="ARBA00004613"/>
    </source>
</evidence>
<dbReference type="PANTHER" id="PTHR22906:SF43">
    <property type="entry name" value="PROPERDIN"/>
    <property type="match status" value="1"/>
</dbReference>
<dbReference type="FunFam" id="2.20.100.10:FF:000002">
    <property type="entry name" value="Unc-5 netrin receptor C"/>
    <property type="match status" value="1"/>
</dbReference>
<accession>A0AAN8K8K4</accession>
<comment type="caution">
    <text evidence="6">The sequence shown here is derived from an EMBL/GenBank/DDBJ whole genome shotgun (WGS) entry which is preliminary data.</text>
</comment>
<proteinExistence type="predicted"/>
<name>A0AAN8K8K4_PATCE</name>
<dbReference type="InterPro" id="IPR036383">
    <property type="entry name" value="TSP1_rpt_sf"/>
</dbReference>
<dbReference type="Pfam" id="PF00090">
    <property type="entry name" value="TSP_1"/>
    <property type="match status" value="2"/>
</dbReference>
<dbReference type="Gene3D" id="2.20.100.10">
    <property type="entry name" value="Thrombospondin type-1 (TSP1) repeat"/>
    <property type="match status" value="2"/>
</dbReference>
<keyword evidence="3" id="KW-0732">Signal</keyword>
<evidence type="ECO:0000256" key="3">
    <source>
        <dbReference type="ARBA" id="ARBA00022729"/>
    </source>
</evidence>
<keyword evidence="7" id="KW-1185">Reference proteome</keyword>
<comment type="subcellular location">
    <subcellularLocation>
        <location evidence="1">Secreted</location>
    </subcellularLocation>
</comment>